<proteinExistence type="inferred from homology"/>
<evidence type="ECO:0000256" key="1">
    <source>
        <dbReference type="ARBA" id="ARBA00009995"/>
    </source>
</evidence>
<reference evidence="5" key="1">
    <citation type="submission" date="2023-11" db="EMBL/GenBank/DDBJ databases">
        <title>Genome assemblies of two species of porcelain crab, Petrolisthes cinctipes and Petrolisthes manimaculis (Anomura: Porcellanidae).</title>
        <authorList>
            <person name="Angst P."/>
        </authorList>
    </citation>
    <scope>NUCLEOTIDE SEQUENCE</scope>
    <source>
        <strain evidence="5">PB745_02</strain>
        <tissue evidence="5">Gill</tissue>
    </source>
</reference>
<protein>
    <recommendedName>
        <fullName evidence="7">Glucuronosyltransferase</fullName>
    </recommendedName>
</protein>
<comment type="similarity">
    <text evidence="1">Belongs to the UDP-glycosyltransferase family.</text>
</comment>
<name>A0AAE1UA49_9EUCA</name>
<evidence type="ECO:0000256" key="2">
    <source>
        <dbReference type="ARBA" id="ARBA00022676"/>
    </source>
</evidence>
<dbReference type="InterPro" id="IPR002213">
    <property type="entry name" value="UDP_glucos_trans"/>
</dbReference>
<organism evidence="5 6">
    <name type="scientific">Petrolisthes manimaculis</name>
    <dbReference type="NCBI Taxonomy" id="1843537"/>
    <lineage>
        <taxon>Eukaryota</taxon>
        <taxon>Metazoa</taxon>
        <taxon>Ecdysozoa</taxon>
        <taxon>Arthropoda</taxon>
        <taxon>Crustacea</taxon>
        <taxon>Multicrustacea</taxon>
        <taxon>Malacostraca</taxon>
        <taxon>Eumalacostraca</taxon>
        <taxon>Eucarida</taxon>
        <taxon>Decapoda</taxon>
        <taxon>Pleocyemata</taxon>
        <taxon>Anomura</taxon>
        <taxon>Galatheoidea</taxon>
        <taxon>Porcellanidae</taxon>
        <taxon>Petrolisthes</taxon>
    </lineage>
</organism>
<dbReference type="CDD" id="cd03784">
    <property type="entry name" value="GT1_Gtf-like"/>
    <property type="match status" value="1"/>
</dbReference>
<dbReference type="InterPro" id="IPR050271">
    <property type="entry name" value="UDP-glycosyltransferase"/>
</dbReference>
<evidence type="ECO:0000313" key="5">
    <source>
        <dbReference type="EMBL" id="KAK4313431.1"/>
    </source>
</evidence>
<dbReference type="Pfam" id="PF00201">
    <property type="entry name" value="UDPGT"/>
    <property type="match status" value="1"/>
</dbReference>
<keyword evidence="4" id="KW-0812">Transmembrane</keyword>
<sequence>MTTHHRASFVMPLDLMWGHGTDWKALPVDAFWTVSAVCDSLLGDRYLRQRLRHQRYRVAVVDLIYNECSLALTHHLGIPSVGYWAFTFAGGEAQYTTAFSPPSSVPLIMTHYTDVMTFSQRLYNHLHALASHVVMQVQFLVTGYQILRHLPTCPWPNTLLSNLSGLLINSHPAIDYPRLLPPSFVNVGGLQIHTPKPLPKDLEEWLIGSGEAGTIVFSMGFIFQPTVVPKKVIYNLLDAFSRLPQRVLMKYTTSPTDPPPPPNVKMVPWLPQQDILSHPQTKLFFTHFGMHGVLESLYHGVPMVGMPVFADQRDVLVRLEQRGVARGVDKMADGSNIYEAIVDVLNNGSYRDNARRLSTILHHHPQKPLDHALWLIEHVADTQGAPHLKFSARHLNFFQFFGFDVLAFVAVGVFLLPRLLRVVCQLLRRLLQGVGSWVGRVSRPKMKKA</sequence>
<feature type="transmembrane region" description="Helical" evidence="4">
    <location>
        <begin position="397"/>
        <end position="420"/>
    </location>
</feature>
<evidence type="ECO:0008006" key="7">
    <source>
        <dbReference type="Google" id="ProtNLM"/>
    </source>
</evidence>
<comment type="caution">
    <text evidence="5">The sequence shown here is derived from an EMBL/GenBank/DDBJ whole genome shotgun (WGS) entry which is preliminary data.</text>
</comment>
<keyword evidence="4" id="KW-0472">Membrane</keyword>
<dbReference type="PANTHER" id="PTHR48043:SF145">
    <property type="entry name" value="FI06409P-RELATED"/>
    <property type="match status" value="1"/>
</dbReference>
<evidence type="ECO:0000313" key="6">
    <source>
        <dbReference type="Proteomes" id="UP001292094"/>
    </source>
</evidence>
<dbReference type="GO" id="GO:0008194">
    <property type="term" value="F:UDP-glycosyltransferase activity"/>
    <property type="evidence" value="ECO:0007669"/>
    <property type="project" value="InterPro"/>
</dbReference>
<dbReference type="AlphaFoldDB" id="A0AAE1UA49"/>
<dbReference type="FunFam" id="3.40.50.2000:FF:000021">
    <property type="entry name" value="UDP-glucuronosyltransferase"/>
    <property type="match status" value="1"/>
</dbReference>
<dbReference type="SUPFAM" id="SSF53756">
    <property type="entry name" value="UDP-Glycosyltransferase/glycogen phosphorylase"/>
    <property type="match status" value="1"/>
</dbReference>
<dbReference type="Gene3D" id="3.40.50.2000">
    <property type="entry name" value="Glycogen Phosphorylase B"/>
    <property type="match status" value="1"/>
</dbReference>
<keyword evidence="4" id="KW-1133">Transmembrane helix</keyword>
<gene>
    <name evidence="5" type="ORF">Pmani_015225</name>
</gene>
<keyword evidence="3" id="KW-0808">Transferase</keyword>
<dbReference type="EMBL" id="JAWZYT010001309">
    <property type="protein sequence ID" value="KAK4313431.1"/>
    <property type="molecule type" value="Genomic_DNA"/>
</dbReference>
<evidence type="ECO:0000256" key="4">
    <source>
        <dbReference type="SAM" id="Phobius"/>
    </source>
</evidence>
<dbReference type="PANTHER" id="PTHR48043">
    <property type="entry name" value="EG:EG0003.4 PROTEIN-RELATED"/>
    <property type="match status" value="1"/>
</dbReference>
<keyword evidence="2" id="KW-0328">Glycosyltransferase</keyword>
<evidence type="ECO:0000256" key="3">
    <source>
        <dbReference type="ARBA" id="ARBA00022679"/>
    </source>
</evidence>
<dbReference type="Proteomes" id="UP001292094">
    <property type="component" value="Unassembled WGS sequence"/>
</dbReference>
<keyword evidence="6" id="KW-1185">Reference proteome</keyword>
<accession>A0AAE1UA49</accession>